<evidence type="ECO:0000313" key="2">
    <source>
        <dbReference type="EMBL" id="KKS87471.1"/>
    </source>
</evidence>
<sequence>MQTKINNPQQKRTLNLLKQLKYNLPCPVSPIIPVPQDLKITARLRVISKASLGNPSEIKLLAKWRKAKANWFPTIFRVTQEGTRRWAQQQLLENPLRISFMIEDLLKQPIGHLGLNNIDFTTRSYELDNVLRGNPAIPGIMTAAVGAFRQWVATHLNLTDTHLRVFKDNKRAVALYRRCGFKTVKTVPLKKTTQGDTISYVETEDETQRGERFFLRMKYFGDS</sequence>
<dbReference type="PANTHER" id="PTHR43415:SF3">
    <property type="entry name" value="GNAT-FAMILY ACETYLTRANSFERASE"/>
    <property type="match status" value="1"/>
</dbReference>
<name>A0A0G1EWT6_9BACT</name>
<comment type="caution">
    <text evidence="2">The sequence shown here is derived from an EMBL/GenBank/DDBJ whole genome shotgun (WGS) entry which is preliminary data.</text>
</comment>
<dbReference type="GO" id="GO:0016747">
    <property type="term" value="F:acyltransferase activity, transferring groups other than amino-acyl groups"/>
    <property type="evidence" value="ECO:0007669"/>
    <property type="project" value="InterPro"/>
</dbReference>
<dbReference type="STRING" id="1618446.UV61_C0002G0192"/>
<dbReference type="Proteomes" id="UP000034050">
    <property type="component" value="Unassembled WGS sequence"/>
</dbReference>
<organism evidence="2 3">
    <name type="scientific">Candidatus Gottesmanbacteria bacterium GW2011_GWB1_43_11</name>
    <dbReference type="NCBI Taxonomy" id="1618446"/>
    <lineage>
        <taxon>Bacteria</taxon>
        <taxon>Candidatus Gottesmaniibacteriota</taxon>
    </lineage>
</organism>
<dbReference type="InterPro" id="IPR000182">
    <property type="entry name" value="GNAT_dom"/>
</dbReference>
<dbReference type="SUPFAM" id="SSF55729">
    <property type="entry name" value="Acyl-CoA N-acyltransferases (Nat)"/>
    <property type="match status" value="1"/>
</dbReference>
<evidence type="ECO:0000259" key="1">
    <source>
        <dbReference type="PROSITE" id="PS51186"/>
    </source>
</evidence>
<feature type="domain" description="N-acetyltransferase" evidence="1">
    <location>
        <begin position="62"/>
        <end position="205"/>
    </location>
</feature>
<dbReference type="InterPro" id="IPR016181">
    <property type="entry name" value="Acyl_CoA_acyltransferase"/>
</dbReference>
<proteinExistence type="predicted"/>
<accession>A0A0G1EWT6</accession>
<evidence type="ECO:0000313" key="3">
    <source>
        <dbReference type="Proteomes" id="UP000034050"/>
    </source>
</evidence>
<dbReference type="Pfam" id="PF13302">
    <property type="entry name" value="Acetyltransf_3"/>
    <property type="match status" value="1"/>
</dbReference>
<dbReference type="AlphaFoldDB" id="A0A0G1EWT6"/>
<reference evidence="2 3" key="1">
    <citation type="journal article" date="2015" name="Nature">
        <title>rRNA introns, odd ribosomes, and small enigmatic genomes across a large radiation of phyla.</title>
        <authorList>
            <person name="Brown C.T."/>
            <person name="Hug L.A."/>
            <person name="Thomas B.C."/>
            <person name="Sharon I."/>
            <person name="Castelle C.J."/>
            <person name="Singh A."/>
            <person name="Wilkins M.J."/>
            <person name="Williams K.H."/>
            <person name="Banfield J.F."/>
        </authorList>
    </citation>
    <scope>NUCLEOTIDE SEQUENCE [LARGE SCALE GENOMIC DNA]</scope>
</reference>
<gene>
    <name evidence="2" type="ORF">UV61_C0002G0192</name>
</gene>
<dbReference type="PANTHER" id="PTHR43415">
    <property type="entry name" value="SPERMIDINE N(1)-ACETYLTRANSFERASE"/>
    <property type="match status" value="1"/>
</dbReference>
<dbReference type="PROSITE" id="PS51186">
    <property type="entry name" value="GNAT"/>
    <property type="match status" value="1"/>
</dbReference>
<dbReference type="EMBL" id="LCFD01000002">
    <property type="protein sequence ID" value="KKS87471.1"/>
    <property type="molecule type" value="Genomic_DNA"/>
</dbReference>
<protein>
    <recommendedName>
        <fullName evidence="1">N-acetyltransferase domain-containing protein</fullName>
    </recommendedName>
</protein>
<dbReference type="Gene3D" id="3.40.630.30">
    <property type="match status" value="1"/>
</dbReference>